<dbReference type="EMBL" id="CM001879">
    <property type="protein sequence ID" value="EOX91365.1"/>
    <property type="molecule type" value="Genomic_DNA"/>
</dbReference>
<keyword evidence="7" id="KW-0379">Hydroxylation</keyword>
<evidence type="ECO:0000256" key="8">
    <source>
        <dbReference type="SAM" id="MobiDB-lite"/>
    </source>
</evidence>
<protein>
    <submittedName>
        <fullName evidence="10">tRNA Delta(2)-isopentenylpyrophosphate transferase, putative</fullName>
    </submittedName>
</protein>
<dbReference type="GO" id="GO:1902025">
    <property type="term" value="P:nitrate import"/>
    <property type="evidence" value="ECO:0000318"/>
    <property type="project" value="GO_Central"/>
</dbReference>
<dbReference type="GO" id="GO:0048364">
    <property type="term" value="P:root development"/>
    <property type="evidence" value="ECO:0007669"/>
    <property type="project" value="InterPro"/>
</dbReference>
<evidence type="ECO:0000256" key="6">
    <source>
        <dbReference type="ARBA" id="ARBA00022729"/>
    </source>
</evidence>
<sequence>MVSYRLKNVCVLLLVLILCQEIFVYNVEGRHLRSKSCKKCSRQRADQNTLKMTKNGSHSSTGSGQEQTSKAENIDDFRPTSPGHSPGVGHSIKN</sequence>
<gene>
    <name evidence="10" type="ORF">TCM_000584</name>
</gene>
<evidence type="ECO:0000256" key="3">
    <source>
        <dbReference type="ARBA" id="ARBA00022523"/>
    </source>
</evidence>
<keyword evidence="11" id="KW-1185">Reference proteome</keyword>
<proteinExistence type="inferred from homology"/>
<evidence type="ECO:0000256" key="9">
    <source>
        <dbReference type="SAM" id="SignalP"/>
    </source>
</evidence>
<name>A0A061DGB8_THECC</name>
<reference evidence="10 11" key="1">
    <citation type="journal article" date="2013" name="Genome Biol.">
        <title>The genome sequence of the most widely cultivated cacao type and its use to identify candidate genes regulating pod color.</title>
        <authorList>
            <person name="Motamayor J.C."/>
            <person name="Mockaitis K."/>
            <person name="Schmutz J."/>
            <person name="Haiminen N."/>
            <person name="Iii D.L."/>
            <person name="Cornejo O."/>
            <person name="Findley S.D."/>
            <person name="Zheng P."/>
            <person name="Utro F."/>
            <person name="Royaert S."/>
            <person name="Saski C."/>
            <person name="Jenkins J."/>
            <person name="Podicheti R."/>
            <person name="Zhao M."/>
            <person name="Scheffler B.E."/>
            <person name="Stack J.C."/>
            <person name="Feltus F.A."/>
            <person name="Mustiga G.M."/>
            <person name="Amores F."/>
            <person name="Phillips W."/>
            <person name="Marelli J.P."/>
            <person name="May G.D."/>
            <person name="Shapiro H."/>
            <person name="Ma J."/>
            <person name="Bustamante C.D."/>
            <person name="Schnell R.J."/>
            <person name="Main D."/>
            <person name="Gilbert D."/>
            <person name="Parida L."/>
            <person name="Kuhn D.N."/>
        </authorList>
    </citation>
    <scope>NUCLEOTIDE SEQUENCE [LARGE SCALE GENOMIC DNA]</scope>
    <source>
        <strain evidence="11">cv. Matina 1-6</strain>
    </source>
</reference>
<organism evidence="10 11">
    <name type="scientific">Theobroma cacao</name>
    <name type="common">Cacao</name>
    <name type="synonym">Cocoa</name>
    <dbReference type="NCBI Taxonomy" id="3641"/>
    <lineage>
        <taxon>Eukaryota</taxon>
        <taxon>Viridiplantae</taxon>
        <taxon>Streptophyta</taxon>
        <taxon>Embryophyta</taxon>
        <taxon>Tracheophyta</taxon>
        <taxon>Spermatophyta</taxon>
        <taxon>Magnoliopsida</taxon>
        <taxon>eudicotyledons</taxon>
        <taxon>Gunneridae</taxon>
        <taxon>Pentapetalae</taxon>
        <taxon>rosids</taxon>
        <taxon>malvids</taxon>
        <taxon>Malvales</taxon>
        <taxon>Malvaceae</taxon>
        <taxon>Byttnerioideae</taxon>
        <taxon>Theobroma</taxon>
    </lineage>
</organism>
<dbReference type="GO" id="GO:0048046">
    <property type="term" value="C:apoplast"/>
    <property type="evidence" value="ECO:0007669"/>
    <property type="project" value="UniProtKB-SubCell"/>
</dbReference>
<keyword evidence="3" id="KW-0052">Apoplast</keyword>
<evidence type="ECO:0000256" key="2">
    <source>
        <dbReference type="ARBA" id="ARBA00008963"/>
    </source>
</evidence>
<accession>A0A061DGB8</accession>
<dbReference type="Proteomes" id="UP000026915">
    <property type="component" value="Chromosome 1"/>
</dbReference>
<keyword evidence="5" id="KW-0372">Hormone</keyword>
<evidence type="ECO:0000313" key="11">
    <source>
        <dbReference type="Proteomes" id="UP000026915"/>
    </source>
</evidence>
<evidence type="ECO:0000256" key="5">
    <source>
        <dbReference type="ARBA" id="ARBA00022702"/>
    </source>
</evidence>
<comment type="similarity">
    <text evidence="2">Belongs to the C-terminally encoded plant signaling peptide (CEP) family.</text>
</comment>
<dbReference type="Gramene" id="EOX91365">
    <property type="protein sequence ID" value="EOX91365"/>
    <property type="gene ID" value="TCM_000584"/>
</dbReference>
<evidence type="ECO:0000256" key="7">
    <source>
        <dbReference type="ARBA" id="ARBA00023278"/>
    </source>
</evidence>
<dbReference type="AlphaFoldDB" id="A0A061DGB8"/>
<dbReference type="eggNOG" id="ENOG502SD9R">
    <property type="taxonomic scope" value="Eukaryota"/>
</dbReference>
<dbReference type="InParanoid" id="A0A061DGB8"/>
<keyword evidence="10" id="KW-0808">Transferase</keyword>
<dbReference type="GO" id="GO:1901371">
    <property type="term" value="P:regulation of leaf morphogenesis"/>
    <property type="evidence" value="ECO:0000318"/>
    <property type="project" value="GO_Central"/>
</dbReference>
<feature type="chain" id="PRO_5001596146" evidence="9">
    <location>
        <begin position="30"/>
        <end position="94"/>
    </location>
</feature>
<dbReference type="GO" id="GO:0016740">
    <property type="term" value="F:transferase activity"/>
    <property type="evidence" value="ECO:0007669"/>
    <property type="project" value="UniProtKB-KW"/>
</dbReference>
<dbReference type="GO" id="GO:0005576">
    <property type="term" value="C:extracellular region"/>
    <property type="evidence" value="ECO:0000318"/>
    <property type="project" value="GO_Central"/>
</dbReference>
<dbReference type="GO" id="GO:0005179">
    <property type="term" value="F:hormone activity"/>
    <property type="evidence" value="ECO:0000318"/>
    <property type="project" value="GO_Central"/>
</dbReference>
<dbReference type="PANTHER" id="PTHR33348:SF7">
    <property type="entry name" value="PRECURSOR OF CEP11-RELATED"/>
    <property type="match status" value="1"/>
</dbReference>
<feature type="region of interest" description="Disordered" evidence="8">
    <location>
        <begin position="42"/>
        <end position="94"/>
    </location>
</feature>
<feature type="signal peptide" evidence="9">
    <location>
        <begin position="1"/>
        <end position="29"/>
    </location>
</feature>
<keyword evidence="4" id="KW-0964">Secreted</keyword>
<evidence type="ECO:0000256" key="1">
    <source>
        <dbReference type="ARBA" id="ARBA00004271"/>
    </source>
</evidence>
<keyword evidence="6 9" id="KW-0732">Signal</keyword>
<dbReference type="OMA" id="CQEILVY"/>
<dbReference type="InterPro" id="IPR033250">
    <property type="entry name" value="CEP"/>
</dbReference>
<dbReference type="HOGENOM" id="CLU_175062_1_0_1"/>
<evidence type="ECO:0000256" key="4">
    <source>
        <dbReference type="ARBA" id="ARBA00022525"/>
    </source>
</evidence>
<dbReference type="PANTHER" id="PTHR33348">
    <property type="entry name" value="PRECURSOR OF CEP5"/>
    <property type="match status" value="1"/>
</dbReference>
<dbReference type="GO" id="GO:2000280">
    <property type="term" value="P:regulation of root development"/>
    <property type="evidence" value="ECO:0000318"/>
    <property type="project" value="GO_Central"/>
</dbReference>
<comment type="subcellular location">
    <subcellularLocation>
        <location evidence="1">Secreted</location>
        <location evidence="1">Extracellular space</location>
        <location evidence="1">Apoplast</location>
    </subcellularLocation>
</comment>
<evidence type="ECO:0000313" key="10">
    <source>
        <dbReference type="EMBL" id="EOX91365.1"/>
    </source>
</evidence>
<dbReference type="GO" id="GO:0006995">
    <property type="term" value="P:cellular response to nitrogen starvation"/>
    <property type="evidence" value="ECO:0007669"/>
    <property type="project" value="UniProtKB-ARBA"/>
</dbReference>
<feature type="compositionally biased region" description="Polar residues" evidence="8">
    <location>
        <begin position="46"/>
        <end position="71"/>
    </location>
</feature>